<dbReference type="Proteomes" id="UP000053904">
    <property type="component" value="Unassembled WGS sequence"/>
</dbReference>
<feature type="transmembrane region" description="Helical" evidence="1">
    <location>
        <begin position="21"/>
        <end position="38"/>
    </location>
</feature>
<keyword evidence="1" id="KW-0472">Membrane</keyword>
<evidence type="ECO:0000313" key="2">
    <source>
        <dbReference type="EMBL" id="KUK77036.1"/>
    </source>
</evidence>
<dbReference type="SUPFAM" id="SSF88713">
    <property type="entry name" value="Glycoside hydrolase/deacetylase"/>
    <property type="match status" value="1"/>
</dbReference>
<reference evidence="3" key="1">
    <citation type="journal article" date="2015" name="MBio">
        <title>Genome-Resolved Metagenomic Analysis Reveals Roles for Candidate Phyla and Other Microbial Community Members in Biogeochemical Transformations in Oil Reservoirs.</title>
        <authorList>
            <person name="Hu P."/>
            <person name="Tom L."/>
            <person name="Singh A."/>
            <person name="Thomas B.C."/>
            <person name="Baker B.J."/>
            <person name="Piceno Y.M."/>
            <person name="Andersen G.L."/>
            <person name="Banfield J.F."/>
        </authorList>
    </citation>
    <scope>NUCLEOTIDE SEQUENCE [LARGE SCALE GENOMIC DNA]</scope>
</reference>
<evidence type="ECO:0000256" key="1">
    <source>
        <dbReference type="SAM" id="Phobius"/>
    </source>
</evidence>
<accession>A0A117M042</accession>
<protein>
    <recommendedName>
        <fullName evidence="4">Polysaccharide deacetylase</fullName>
    </recommendedName>
</protein>
<organism evidence="2 3">
    <name type="scientific">candidate division WS6 bacterium 34_10</name>
    <dbReference type="NCBI Taxonomy" id="1641389"/>
    <lineage>
        <taxon>Bacteria</taxon>
        <taxon>Candidatus Dojkabacteria</taxon>
    </lineage>
</organism>
<evidence type="ECO:0000313" key="3">
    <source>
        <dbReference type="Proteomes" id="UP000053904"/>
    </source>
</evidence>
<dbReference type="AlphaFoldDB" id="A0A117M042"/>
<dbReference type="GO" id="GO:0005975">
    <property type="term" value="P:carbohydrate metabolic process"/>
    <property type="evidence" value="ECO:0007669"/>
    <property type="project" value="InterPro"/>
</dbReference>
<dbReference type="InterPro" id="IPR011330">
    <property type="entry name" value="Glyco_hydro/deAcase_b/a-brl"/>
</dbReference>
<sequence length="419" mass="48131">MDKILNFFTSPKFLKTCSITFLSLITLLLAIYIGVYVFDNEQLAEQQDVIDQEQKPQGLMLLIEFEDTVGLNNFTYQMYERDIPGLLMVNAEYVEQNCELVKGLQEYNIEIGGICPGEPFWDIPYVDQYATMKQTKDRIEACIGTKVRIMGSQYFAYDQNTLKAADALNLEYVLGRGTTGPKATIYKTPQFNTKIFSVSNIDSPKWGTGSLCDYSYWAREGNPQDFKEEVYSAFERFDKVSPVSHTYIGGAKARWNEVYIDMFDNLDVDWVTLDEFGKVDIFDDFENIPDNREVQYTTPKPEIPLDEEIGVDNPCAVVEVEEEQSQSTDVETDQLVIFHNGRGSMCLDAIDFLEENDIEYTEYLTTDDDFSEMLNIYKEEYGSKSEGVSANYGYYPMIFYKDRAFSGFNEDIEDSILNL</sequence>
<name>A0A117M042_9BACT</name>
<keyword evidence="1" id="KW-0812">Transmembrane</keyword>
<proteinExistence type="predicted"/>
<gene>
    <name evidence="2" type="ORF">XD93_0576</name>
</gene>
<keyword evidence="1" id="KW-1133">Transmembrane helix</keyword>
<dbReference type="Gene3D" id="3.20.20.370">
    <property type="entry name" value="Glycoside hydrolase/deacetylase"/>
    <property type="match status" value="1"/>
</dbReference>
<comment type="caution">
    <text evidence="2">The sequence shown here is derived from an EMBL/GenBank/DDBJ whole genome shotgun (WGS) entry which is preliminary data.</text>
</comment>
<evidence type="ECO:0008006" key="4">
    <source>
        <dbReference type="Google" id="ProtNLM"/>
    </source>
</evidence>
<dbReference type="EMBL" id="LGGO01000073">
    <property type="protein sequence ID" value="KUK77036.1"/>
    <property type="molecule type" value="Genomic_DNA"/>
</dbReference>